<evidence type="ECO:0000256" key="4">
    <source>
        <dbReference type="ARBA" id="ARBA00022989"/>
    </source>
</evidence>
<feature type="region of interest" description="Disordered" evidence="7">
    <location>
        <begin position="297"/>
        <end position="321"/>
    </location>
</feature>
<dbReference type="InterPro" id="IPR003388">
    <property type="entry name" value="Reticulon"/>
</dbReference>
<organism evidence="9">
    <name type="scientific">Homalodisca liturata</name>
    <dbReference type="NCBI Taxonomy" id="320908"/>
    <lineage>
        <taxon>Eukaryota</taxon>
        <taxon>Metazoa</taxon>
        <taxon>Ecdysozoa</taxon>
        <taxon>Arthropoda</taxon>
        <taxon>Hexapoda</taxon>
        <taxon>Insecta</taxon>
        <taxon>Pterygota</taxon>
        <taxon>Neoptera</taxon>
        <taxon>Paraneoptera</taxon>
        <taxon>Hemiptera</taxon>
        <taxon>Auchenorrhyncha</taxon>
        <taxon>Membracoidea</taxon>
        <taxon>Cicadellidae</taxon>
        <taxon>Cicadellinae</taxon>
        <taxon>Proconiini</taxon>
        <taxon>Homalodisca</taxon>
    </lineage>
</organism>
<dbReference type="AlphaFoldDB" id="A0A1B6IMG6"/>
<name>A0A1B6IMG6_9HEMI</name>
<dbReference type="GO" id="GO:0005789">
    <property type="term" value="C:endoplasmic reticulum membrane"/>
    <property type="evidence" value="ECO:0007669"/>
    <property type="project" value="UniProtKB-SubCell"/>
</dbReference>
<feature type="region of interest" description="Disordered" evidence="7">
    <location>
        <begin position="133"/>
        <end position="153"/>
    </location>
</feature>
<dbReference type="Gene3D" id="1.20.5.2480">
    <property type="match status" value="1"/>
</dbReference>
<evidence type="ECO:0000256" key="6">
    <source>
        <dbReference type="RuleBase" id="RU363132"/>
    </source>
</evidence>
<comment type="subcellular location">
    <subcellularLocation>
        <location evidence="1 6">Endoplasmic reticulum membrane</location>
        <topology evidence="1 6">Multi-pass membrane protein</topology>
    </subcellularLocation>
</comment>
<feature type="compositionally biased region" description="Basic and acidic residues" evidence="7">
    <location>
        <begin position="10"/>
        <end position="38"/>
    </location>
</feature>
<sequence>MDLTYMPGELDYKNEKKSNDSDMKREHDSVDDFEHLDPDSSPVDSHSKDFSTIEKFENMYSSSEKLTGKDVDTSVKLLEEVTHDELDLLAKNTESLAGNISSSIKDLKSDFDDEVHQIKSKVDVTNEGSSLLDFGISSDIPPTSSNGKSEMVLSNDKSEIDAINKKFISSEIGIHEEKTENESDLLNLGHETENGDKFVKDLPLTDDHLNKQMSDKDITKEELDFDNTKSMKEADALSQYEIKPEKKDIGKKDELIEESSEPAFKQERQEAEPEPAKPETPLPIQQLEDLTEELHESKLEPSKIQEELPEESHELPSKEDNPLKHFIAVCPPKPSSASDTVPSFTSDTVKEVAKKVSISDLDDIIGPEDVFKRIGLDAWFTPDRLHPIVEALVYWRDPKKSGVVFGSIMAILLSLCYMSLISVVAYSSLLALTGTVCFRIYKNILQAVQKTSEGHPFKEFLELELSLPQDKVREIVDTAVVHINAAIVELRRLFLVEDLVDSIKFGVCLWCLTYVGAIFNGMTLVILAFVALFTVPKIYENNKASIDTYIDMGRSKVAEITSKVKAAVPIGKKEPEKDKEQ</sequence>
<proteinExistence type="predicted"/>
<feature type="transmembrane region" description="Helical" evidence="6">
    <location>
        <begin position="403"/>
        <end position="426"/>
    </location>
</feature>
<feature type="region of interest" description="Disordered" evidence="7">
    <location>
        <begin position="1"/>
        <end position="49"/>
    </location>
</feature>
<keyword evidence="4 6" id="KW-1133">Transmembrane helix</keyword>
<protein>
    <recommendedName>
        <fullName evidence="6">Reticulon-like protein</fullName>
    </recommendedName>
</protein>
<evidence type="ECO:0000259" key="8">
    <source>
        <dbReference type="PROSITE" id="PS50845"/>
    </source>
</evidence>
<feature type="compositionally biased region" description="Basic and acidic residues" evidence="7">
    <location>
        <begin position="264"/>
        <end position="277"/>
    </location>
</feature>
<dbReference type="GO" id="GO:0030424">
    <property type="term" value="C:axon"/>
    <property type="evidence" value="ECO:0007669"/>
    <property type="project" value="TreeGrafter"/>
</dbReference>
<feature type="domain" description="Reticulon" evidence="8">
    <location>
        <begin position="389"/>
        <end position="581"/>
    </location>
</feature>
<feature type="compositionally biased region" description="Basic and acidic residues" evidence="7">
    <location>
        <begin position="242"/>
        <end position="254"/>
    </location>
</feature>
<dbReference type="InterPro" id="IPR046964">
    <property type="entry name" value="RTN1-4"/>
</dbReference>
<gene>
    <name evidence="9" type="ORF">g.31576</name>
</gene>
<evidence type="ECO:0000256" key="1">
    <source>
        <dbReference type="ARBA" id="ARBA00004477"/>
    </source>
</evidence>
<accession>A0A1B6IMG6</accession>
<keyword evidence="3 6" id="KW-0256">Endoplasmic reticulum</keyword>
<reference evidence="9" key="1">
    <citation type="submission" date="2015-11" db="EMBL/GenBank/DDBJ databases">
        <title>De novo transcriptome assembly of four potential Pierce s Disease insect vectors from Arizona vineyards.</title>
        <authorList>
            <person name="Tassone E.E."/>
        </authorList>
    </citation>
    <scope>NUCLEOTIDE SEQUENCE</scope>
</reference>
<dbReference type="Pfam" id="PF02453">
    <property type="entry name" value="Reticulon"/>
    <property type="match status" value="1"/>
</dbReference>
<dbReference type="PROSITE" id="PS50845">
    <property type="entry name" value="RETICULON"/>
    <property type="match status" value="1"/>
</dbReference>
<keyword evidence="5 6" id="KW-0472">Membrane</keyword>
<evidence type="ECO:0000256" key="5">
    <source>
        <dbReference type="ARBA" id="ARBA00023136"/>
    </source>
</evidence>
<keyword evidence="2 6" id="KW-0812">Transmembrane</keyword>
<feature type="compositionally biased region" description="Basic and acidic residues" evidence="7">
    <location>
        <begin position="195"/>
        <end position="235"/>
    </location>
</feature>
<dbReference type="PANTHER" id="PTHR45799">
    <property type="entry name" value="RETICULON-LIKE PROTEIN"/>
    <property type="match status" value="1"/>
</dbReference>
<evidence type="ECO:0000256" key="7">
    <source>
        <dbReference type="SAM" id="MobiDB-lite"/>
    </source>
</evidence>
<feature type="transmembrane region" description="Helical" evidence="6">
    <location>
        <begin position="503"/>
        <end position="533"/>
    </location>
</feature>
<dbReference type="EMBL" id="GECU01019593">
    <property type="protein sequence ID" value="JAS88113.1"/>
    <property type="molecule type" value="Transcribed_RNA"/>
</dbReference>
<evidence type="ECO:0000256" key="2">
    <source>
        <dbReference type="ARBA" id="ARBA00022692"/>
    </source>
</evidence>
<feature type="region of interest" description="Disordered" evidence="7">
    <location>
        <begin position="195"/>
        <end position="283"/>
    </location>
</feature>
<evidence type="ECO:0000256" key="3">
    <source>
        <dbReference type="ARBA" id="ARBA00022824"/>
    </source>
</evidence>
<dbReference type="PANTHER" id="PTHR45799:SF2">
    <property type="entry name" value="RETICULON-LIKE PROTEIN"/>
    <property type="match status" value="1"/>
</dbReference>
<evidence type="ECO:0000313" key="9">
    <source>
        <dbReference type="EMBL" id="JAS88113.1"/>
    </source>
</evidence>